<dbReference type="GO" id="GO:0004843">
    <property type="term" value="F:cysteine-type deubiquitinase activity"/>
    <property type="evidence" value="ECO:0007669"/>
    <property type="project" value="UniProtKB-UniRule"/>
</dbReference>
<keyword evidence="2" id="KW-0645">Protease</keyword>
<comment type="catalytic activity">
    <reaction evidence="1 2">
        <text>Thiol-dependent hydrolysis of ester, thioester, amide, peptide and isopeptide bonds formed by the C-terminal Gly of ubiquitin (a 76-residue protein attached to proteins as an intracellular targeting signal).</text>
        <dbReference type="EC" id="3.4.19.12"/>
    </reaction>
</comment>
<dbReference type="PROSITE" id="PS00972">
    <property type="entry name" value="USP_1"/>
    <property type="match status" value="1"/>
</dbReference>
<proteinExistence type="inferred from homology"/>
<sequence>MGIGSLSSSNNQSSNSNGTTINESDRRLSLDFQYIDQNKFIKKENRIRFRPTDTIRDIANNFLALDEQDEISPDKIALVSVSLGGRCCEVPKQNARMTLHKLEIKSGSLLCFEPLKVVNRYKLSQLILFSPNYDETKNYAWDEKSTTVNILLDYVIHIFSLDWVKRDFIQICTFSNENLNRSDNLGKKLSDFGLSSYSSIFVTITKLDFSYDYNQDAYLRVQSNAHGEISFYASLSDTVIELKSQILRRFPSCYCIHVEFNDAKYATLLEKDLKRKLKYLLVKSNTIINVTVTEDLQTKTAATINQETESLPLPSTNTVVVDRSVTDFNIKSGSTIYTTVIDMHSNIPATLRNQVNLSARSSSTCQSDLKPLGLENLGNTCFMNSALQCLIHIAPLTQFFLDGFQQVHTSADLVDVYNPFDSCGEMTGAYAELIWNMRRTDRSTDLDYNRSFKPTRMKETIGYFAPSFATSDQQDAQEFITFLLDAIHEELKEKNKSNRNTIVQKLFFGTLQSKVTCLKCNHVKSTTNYISFLPISLNHQQRRFLVNFVTKDGTQERTMINVNRDGRVEDLVQQFLEFHHLSHLFNRIIVIGGLSEGQLQFDTLLKQLSEDEITLIEQDDYIIRMESNRFDAEINNLRLQECLQGFISLEELDDLWFCQEKTCQQSTTATKQLRFNSLPRVAIIQLKRFSYSNGLRRKLDTFVDYPTDELDLSGLLSSSNKEKAIYDLIAVSNHIGSIASGHYTAYARQEPNVDEWYEFNDAYVSKIHSTYKIISKDAYLLFYVKRTK</sequence>
<protein>
    <recommendedName>
        <fullName evidence="2">Ubiquitin carboxyl-terminal hydrolase</fullName>
        <ecNumber evidence="2">3.4.19.12</ecNumber>
    </recommendedName>
</protein>
<dbReference type="GO" id="GO:0016579">
    <property type="term" value="P:protein deubiquitination"/>
    <property type="evidence" value="ECO:0007669"/>
    <property type="project" value="InterPro"/>
</dbReference>
<feature type="domain" description="USP" evidence="4">
    <location>
        <begin position="372"/>
        <end position="786"/>
    </location>
</feature>
<dbReference type="PANTHER" id="PTHR21646">
    <property type="entry name" value="UBIQUITIN CARBOXYL-TERMINAL HYDROLASE"/>
    <property type="match status" value="1"/>
</dbReference>
<dbReference type="InterPro" id="IPR001394">
    <property type="entry name" value="Peptidase_C19_UCH"/>
</dbReference>
<evidence type="ECO:0000313" key="7">
    <source>
        <dbReference type="Proteomes" id="UP000663834"/>
    </source>
</evidence>
<gene>
    <name evidence="5" type="ORF">CJN711_LOCUS34145</name>
    <name evidence="6" type="ORF">KQP761_LOCUS24111</name>
</gene>
<evidence type="ECO:0000256" key="3">
    <source>
        <dbReference type="SAM" id="MobiDB-lite"/>
    </source>
</evidence>
<dbReference type="EC" id="3.4.19.12" evidence="2"/>
<evidence type="ECO:0000259" key="4">
    <source>
        <dbReference type="PROSITE" id="PS50235"/>
    </source>
</evidence>
<evidence type="ECO:0000313" key="5">
    <source>
        <dbReference type="EMBL" id="CAF1591850.1"/>
    </source>
</evidence>
<dbReference type="InterPro" id="IPR038765">
    <property type="entry name" value="Papain-like_cys_pep_sf"/>
</dbReference>
<name>A0A816BYM1_9BILA</name>
<keyword evidence="2" id="KW-0378">Hydrolase</keyword>
<comment type="similarity">
    <text evidence="2">Belongs to the peptidase C19 family.</text>
</comment>
<dbReference type="GO" id="GO:0006508">
    <property type="term" value="P:proteolysis"/>
    <property type="evidence" value="ECO:0007669"/>
    <property type="project" value="UniProtKB-KW"/>
</dbReference>
<dbReference type="Proteomes" id="UP000663834">
    <property type="component" value="Unassembled WGS sequence"/>
</dbReference>
<dbReference type="AlphaFoldDB" id="A0A816BYM1"/>
<dbReference type="EMBL" id="CAJNOW010013017">
    <property type="protein sequence ID" value="CAF1616768.1"/>
    <property type="molecule type" value="Genomic_DNA"/>
</dbReference>
<dbReference type="Proteomes" id="UP000663855">
    <property type="component" value="Unassembled WGS sequence"/>
</dbReference>
<dbReference type="SUPFAM" id="SSF54001">
    <property type="entry name" value="Cysteine proteinases"/>
    <property type="match status" value="1"/>
</dbReference>
<comment type="caution">
    <text evidence="6">The sequence shown here is derived from an EMBL/GenBank/DDBJ whole genome shotgun (WGS) entry which is preliminary data.</text>
</comment>
<dbReference type="EMBL" id="CAJNOV010016507">
    <property type="protein sequence ID" value="CAF1591850.1"/>
    <property type="molecule type" value="Genomic_DNA"/>
</dbReference>
<evidence type="ECO:0000313" key="6">
    <source>
        <dbReference type="EMBL" id="CAF1616768.1"/>
    </source>
</evidence>
<dbReference type="OrthoDB" id="265776at2759"/>
<dbReference type="InterPro" id="IPR050185">
    <property type="entry name" value="Ub_carboxyl-term_hydrolase"/>
</dbReference>
<dbReference type="PROSITE" id="PS00973">
    <property type="entry name" value="USP_2"/>
    <property type="match status" value="1"/>
</dbReference>
<dbReference type="InterPro" id="IPR018200">
    <property type="entry name" value="USP_CS"/>
</dbReference>
<dbReference type="PROSITE" id="PS50235">
    <property type="entry name" value="USP_3"/>
    <property type="match status" value="1"/>
</dbReference>
<reference evidence="6" key="1">
    <citation type="submission" date="2021-02" db="EMBL/GenBank/DDBJ databases">
        <authorList>
            <person name="Nowell W R."/>
        </authorList>
    </citation>
    <scope>NUCLEOTIDE SEQUENCE</scope>
</reference>
<keyword evidence="2" id="KW-0833">Ubl conjugation pathway</keyword>
<dbReference type="Gene3D" id="3.90.70.10">
    <property type="entry name" value="Cysteine proteinases"/>
    <property type="match status" value="1"/>
</dbReference>
<feature type="region of interest" description="Disordered" evidence="3">
    <location>
        <begin position="1"/>
        <end position="22"/>
    </location>
</feature>
<evidence type="ECO:0000256" key="1">
    <source>
        <dbReference type="ARBA" id="ARBA00000707"/>
    </source>
</evidence>
<keyword evidence="2" id="KW-0788">Thiol protease</keyword>
<feature type="compositionally biased region" description="Low complexity" evidence="3">
    <location>
        <begin position="1"/>
        <end position="17"/>
    </location>
</feature>
<dbReference type="InterPro" id="IPR028889">
    <property type="entry name" value="USP"/>
</dbReference>
<evidence type="ECO:0000256" key="2">
    <source>
        <dbReference type="RuleBase" id="RU366025"/>
    </source>
</evidence>
<accession>A0A816BYM1</accession>
<organism evidence="6 7">
    <name type="scientific">Rotaria magnacalcarata</name>
    <dbReference type="NCBI Taxonomy" id="392030"/>
    <lineage>
        <taxon>Eukaryota</taxon>
        <taxon>Metazoa</taxon>
        <taxon>Spiralia</taxon>
        <taxon>Gnathifera</taxon>
        <taxon>Rotifera</taxon>
        <taxon>Eurotatoria</taxon>
        <taxon>Bdelloidea</taxon>
        <taxon>Philodinida</taxon>
        <taxon>Philodinidae</taxon>
        <taxon>Rotaria</taxon>
    </lineage>
</organism>
<dbReference type="Pfam" id="PF00443">
    <property type="entry name" value="UCH"/>
    <property type="match status" value="1"/>
</dbReference>